<dbReference type="EMBL" id="JAQQAF010000001">
    <property type="protein sequence ID" value="KAJ8510438.1"/>
    <property type="molecule type" value="Genomic_DNA"/>
</dbReference>
<comment type="subcellular location">
    <subcellularLocation>
        <location evidence="7">Nucleus lamina</location>
    </subcellularLocation>
</comment>
<feature type="region of interest" description="Disordered" evidence="11">
    <location>
        <begin position="1"/>
        <end position="30"/>
    </location>
</feature>
<feature type="compositionally biased region" description="Basic and acidic residues" evidence="11">
    <location>
        <begin position="2467"/>
        <end position="2482"/>
    </location>
</feature>
<feature type="region of interest" description="Disordered" evidence="11">
    <location>
        <begin position="2647"/>
        <end position="2698"/>
    </location>
</feature>
<dbReference type="SUPFAM" id="SSF47762">
    <property type="entry name" value="PAH2 domain"/>
    <property type="match status" value="3"/>
</dbReference>
<feature type="region of interest" description="Disordered" evidence="11">
    <location>
        <begin position="950"/>
        <end position="1048"/>
    </location>
</feature>
<dbReference type="InterPro" id="IPR036600">
    <property type="entry name" value="PAH_sf"/>
</dbReference>
<evidence type="ECO:0000256" key="10">
    <source>
        <dbReference type="SAM" id="Coils"/>
    </source>
</evidence>
<sequence>MGSQLKRPNVPRADLSGQTHMPPVPAVGTTPKLTTNDALAYLKAVKDVFQDKREKYDEFLEVMKDFKSQRIDTNGVIMRVKELFKGHVDLILGFNTFLPKGYEIKQPEEKKPVEFEEAITFVNKIKNRFQNDDHVYKSFLDILNMYRREDKSIHEVYQEVAALFQNHQDLLEEFIHFLPDASATFAPQHAYSGRGFVRRDDTNFLMPAVRNVYGDKRETAYMSRTDHDSSVDCLDTKHGRQRRHADKEKDKKEDRDKRDHERDEDSEHDCGDIENSQCRQKISSRRVDDSIAEPMQQGGDGAKNIGMYSFSASAFDDKSALKSVYTREFNFCEKVKEKLYPDTYQEFLKCLHIYSKEIINRTELKNLVSDILGKFPDLMEGFNEFLAHCENIDGFLEGVFRKRHMARPVKIEDRDRERECEMDEQEKVHERRERNKEVDRVDKELDLSNCQRCTPSYRLLPKNYSIPPASHRTELGASVLNDVWVSVTSGSEDYSFKHMRKNQYEESLFRCEDDRFELDMLLESVNATTKLVEDLLEMMQDPVKSENPFCVEDHLTSLNLRCIERLYGDHGLDVMDVLQKNASLALPVILTRLKQKQEEWFRCRSDFNKVWAEIYAKNYHKSLDHRSFYFKQQDSKSLSSKALLAEIKDINDKMKEDDILLAIAGRNRRPTVPNMEFEYIDMDIHEDLYRIIKYSCGEVCTFSDQLDKVMKIWTTFLEPLFGVQPRNQGVKSLQDVKPKSHAVKTIMSGLGESNRNPGADSTIQCNGDQNIPSEEAPSFTTKLADGDTTVTENGFYDTIQATSCGENICSSPLQGRVQCSASVADEVPEITMPDSVAVRAEQSRNSISQEIASGVICGSIRTGHYGTETLVEARATNENLSYSEGGQTGLQIISINGGGITESNKYYRPNDVFVSLNNLKVEREEGELSPNGDLDEDNCVVLEDAATNVAHTGQDTSASRQYQVRPGDVEASCGEDAGDNGSGAAADDECEESAQRSTEVSGNASEAGEDVSSSESGDGEECSHEDHGEEDDAEHDDQDAKAISEGKADAHDAEGELFLHTVKPLARHVPAALHDEQDKSSRIFYGNDSYYVLFRLHQTLYERILSAKTNSSASEKKWKSSKDASPPDLYAKFMSALFNLLDGSADNTKFEDDCRGIIGTQSYVLFTMDKLIYKIVKQLQAIASDETDNKLLQLYLYEKSRQTGRSFDLVYHENACVLHDDSIYRFEFFSRTSDVTQLSIQLLEHGHVNPEAAAVSVDPNFSSYLYSDFLSSVLVKKGAEGVFLGRNKRKYGDDNEHSVVGKAMDGIQVINGLECKISSCSSKVSYVLDTEDILVRARNKRRCSGRTVCRNCGCSITNPELLLSLLQASMIKLGLARFHYPMAPLALLKTTARWISGICSLSCVVIEIFWCLNHVGCWEEGAFRDKSSSTCKPRVVNFTLTEALRFVLVYVLKFLDEELVFLMFTPQRKGWSPSPRYGDGVDNRMTTPVVNTRTGSGVAFLKGKGKSAVEALPPPPPLQALLGENGSTGVVDQGDAEVWRSFREAGLLDESSLQRKDRDALIHRISELEKELHEYQYNMGLLLIEKKDWASKYEEIRQALAEVDETLKKEKSAHLASISEFAKREENLQKALGVEQQCISDLEKALREMRSELAEVKFTSDKKLDDAHALEIGLEEKYLEVEQKLHAADAKLAEASRKSSDVDRKLEDVEAREHKLQKEYRLFDSGRNLHEKDITEQREHLRDWEQKLQDSQKRLVETQRYLNEREDRTNEADRALKKKEADAEEARKMIEATKKSLKTKEEEITKRLSSLAAKEKEVDVKVESLENKEKDLISREEKLNARERVEIQKLLDDHNSLISSKKEEFELDLEKRRKSLSKEIECKIREVEKKRREIDSMEEQITKREQALQMNLQKLMDKEKDIDLKSKDLKKWEESVQSDEKKLEKERQQLASDGEEFLKSKSDLESLMAAIESRKEQIMKEEENLRLTKGEREEHLLLQSNLKQESEDCRILKESLLRDTEDLQQQREKFEEEWEVLDEKKLALEAEIKKFNDEREKFEKWRHDEEERLNSESLVARASFERELEELNQKTEAFEEIMEHERLEALEVLKRERADMARELELCKHELEMDMQKRQEDMEKKLLDKENEFRRKRDLDLNQMKSLSSSNDLKIQKLKMEEDRLEREKEDLSSYRKKLEIDRLEIQKDIDALRMLSRNLKEQREEFMKEKAHFLAQAEQKTCKNCGLLVGDLDTFCIQDAGDVQLPNLGFEEHLNDKNAETTNAKVSPAASGGRMSWLQKCSKLFNLSPGKKVLDSSQLPLDNSNLYSSLDREAFDGEASHKPAASYGVVDSSDSQRAQSVTGIGDNVESKRLCGVVEEPEPSFEVANNSIHIMRTQMDNGVRDVVDQPAMPTVSLNDREKYAPAGSDNLREFLKQRQSQPGRRGRPKAVKRTHTIKAVVKDAKAILEQNSGEKNHGPHNGEAKDPVNAPENIQGDLVHANRTARSAGRKRRVAQTSGVTNSDLDAEDSEAHSESISFGGHRKRRQILASAVPVEKRYNFRRSTIAATTTAAQTMSDQTKGYKAGYDQQLTGTEVLKESGGEGSSRPAVEPVSDVVNGIIASNMLQKTAAEGIAEVCEISSQKIVQAESEDVKSVEVSYQSREDGHILDDAATGSRPATPSDGGRYEDDDEDEEEYDQQNASVGRKLWTFFTT</sequence>
<protein>
    <recommendedName>
        <fullName evidence="12">Histone deacetylase interacting domain-containing protein</fullName>
    </recommendedName>
</protein>
<keyword evidence="6 9" id="KW-0539">Nucleus</keyword>
<feature type="compositionally biased region" description="Polar residues" evidence="11">
    <location>
        <begin position="950"/>
        <end position="962"/>
    </location>
</feature>
<feature type="compositionally biased region" description="Basic and acidic residues" evidence="11">
    <location>
        <begin position="1038"/>
        <end position="1048"/>
    </location>
</feature>
<feature type="domain" description="Histone deacetylase interacting" evidence="12">
    <location>
        <begin position="449"/>
        <end position="549"/>
    </location>
</feature>
<name>A0AAV8RSI9_ENSVE</name>
<accession>A0AAV8RSI9</accession>
<dbReference type="GO" id="GO:0006997">
    <property type="term" value="P:nucleus organization"/>
    <property type="evidence" value="ECO:0007669"/>
    <property type="project" value="InterPro"/>
</dbReference>
<evidence type="ECO:0000313" key="14">
    <source>
        <dbReference type="Proteomes" id="UP001222027"/>
    </source>
</evidence>
<feature type="region of interest" description="Disordered" evidence="11">
    <location>
        <begin position="220"/>
        <end position="303"/>
    </location>
</feature>
<feature type="compositionally biased region" description="Basic and acidic residues" evidence="11">
    <location>
        <begin position="1935"/>
        <end position="1948"/>
    </location>
</feature>
<feature type="coiled-coil region" evidence="10">
    <location>
        <begin position="1639"/>
        <end position="1842"/>
    </location>
</feature>
<keyword evidence="5" id="KW-0804">Transcription</keyword>
<dbReference type="FunFam" id="1.20.1160.11:FF:000003">
    <property type="entry name" value="Paired amphipathic helix SIN3-like protein"/>
    <property type="match status" value="1"/>
</dbReference>
<feature type="compositionally biased region" description="Basic and acidic residues" evidence="11">
    <location>
        <begin position="245"/>
        <end position="271"/>
    </location>
</feature>
<feature type="coiled-coil region" evidence="10">
    <location>
        <begin position="1558"/>
        <end position="1613"/>
    </location>
</feature>
<dbReference type="InterPro" id="IPR003822">
    <property type="entry name" value="PAH"/>
</dbReference>
<comment type="similarity">
    <text evidence="8">Belongs to the CRWN family.</text>
</comment>
<keyword evidence="1" id="KW-0678">Repressor</keyword>
<feature type="region of interest" description="Disordered" evidence="11">
    <location>
        <begin position="1935"/>
        <end position="1955"/>
    </location>
</feature>
<evidence type="ECO:0000256" key="9">
    <source>
        <dbReference type="PROSITE-ProRule" id="PRU00810"/>
    </source>
</evidence>
<gene>
    <name evidence="13" type="ORF">OPV22_000872</name>
</gene>
<evidence type="ECO:0000256" key="6">
    <source>
        <dbReference type="ARBA" id="ARBA00023242"/>
    </source>
</evidence>
<keyword evidence="4 10" id="KW-0175">Coiled coil</keyword>
<evidence type="ECO:0000256" key="5">
    <source>
        <dbReference type="ARBA" id="ARBA00023163"/>
    </source>
</evidence>
<dbReference type="Gene3D" id="1.20.1160.11">
    <property type="entry name" value="Paired amphipathic helix"/>
    <property type="match status" value="3"/>
</dbReference>
<keyword evidence="2" id="KW-0677">Repeat</keyword>
<dbReference type="FunFam" id="1.20.1160.11:FF:000002">
    <property type="entry name" value="Paired amphipathic helix protein SIN3"/>
    <property type="match status" value="1"/>
</dbReference>
<dbReference type="InterPro" id="IPR013194">
    <property type="entry name" value="HDAC_interact_dom"/>
</dbReference>
<feature type="compositionally biased region" description="Basic residues" evidence="11">
    <location>
        <begin position="2440"/>
        <end position="2450"/>
    </location>
</feature>
<dbReference type="GO" id="GO:0045892">
    <property type="term" value="P:negative regulation of DNA-templated transcription"/>
    <property type="evidence" value="ECO:0007669"/>
    <property type="project" value="UniProtKB-ARBA"/>
</dbReference>
<feature type="compositionally biased region" description="Acidic residues" evidence="11">
    <location>
        <begin position="1028"/>
        <end position="1037"/>
    </location>
</feature>
<evidence type="ECO:0000256" key="1">
    <source>
        <dbReference type="ARBA" id="ARBA00022491"/>
    </source>
</evidence>
<keyword evidence="14" id="KW-1185">Reference proteome</keyword>
<dbReference type="PANTHER" id="PTHR31908">
    <property type="entry name" value="PROTEIN CROWDED NUCLEI 4"/>
    <property type="match status" value="1"/>
</dbReference>
<evidence type="ECO:0000256" key="8">
    <source>
        <dbReference type="ARBA" id="ARBA00024208"/>
    </source>
</evidence>
<keyword evidence="3" id="KW-0805">Transcription regulation</keyword>
<feature type="coiled-coil region" evidence="10">
    <location>
        <begin position="2013"/>
        <end position="2229"/>
    </location>
</feature>
<dbReference type="Pfam" id="PF16879">
    <property type="entry name" value="Sin3a_C"/>
    <property type="match status" value="1"/>
</dbReference>
<evidence type="ECO:0000256" key="2">
    <source>
        <dbReference type="ARBA" id="ARBA00022737"/>
    </source>
</evidence>
<dbReference type="PROSITE" id="PS51477">
    <property type="entry name" value="PAH"/>
    <property type="match status" value="3"/>
</dbReference>
<comment type="caution">
    <text evidence="13">The sequence shown here is derived from an EMBL/GenBank/DDBJ whole genome shotgun (WGS) entry which is preliminary data.</text>
</comment>
<evidence type="ECO:0000256" key="11">
    <source>
        <dbReference type="SAM" id="MobiDB-lite"/>
    </source>
</evidence>
<dbReference type="Pfam" id="PF08295">
    <property type="entry name" value="Sin3_corepress"/>
    <property type="match status" value="1"/>
</dbReference>
<feature type="region of interest" description="Disordered" evidence="11">
    <location>
        <begin position="2431"/>
        <end position="2450"/>
    </location>
</feature>
<evidence type="ECO:0000256" key="7">
    <source>
        <dbReference type="ARBA" id="ARBA00024186"/>
    </source>
</evidence>
<evidence type="ECO:0000259" key="12">
    <source>
        <dbReference type="SMART" id="SM00761"/>
    </source>
</evidence>
<dbReference type="Pfam" id="PF02671">
    <property type="entry name" value="PAH"/>
    <property type="match status" value="3"/>
</dbReference>
<proteinExistence type="inferred from homology"/>
<organism evidence="13 14">
    <name type="scientific">Ensete ventricosum</name>
    <name type="common">Abyssinian banana</name>
    <name type="synonym">Musa ensete</name>
    <dbReference type="NCBI Taxonomy" id="4639"/>
    <lineage>
        <taxon>Eukaryota</taxon>
        <taxon>Viridiplantae</taxon>
        <taxon>Streptophyta</taxon>
        <taxon>Embryophyta</taxon>
        <taxon>Tracheophyta</taxon>
        <taxon>Spermatophyta</taxon>
        <taxon>Magnoliopsida</taxon>
        <taxon>Liliopsida</taxon>
        <taxon>Zingiberales</taxon>
        <taxon>Musaceae</taxon>
        <taxon>Ensete</taxon>
    </lineage>
</organism>
<feature type="compositionally biased region" description="Basic and acidic residues" evidence="11">
    <location>
        <begin position="220"/>
        <end position="238"/>
    </location>
</feature>
<dbReference type="InterPro" id="IPR031693">
    <property type="entry name" value="Sin3_C"/>
</dbReference>
<dbReference type="GO" id="GO:0005652">
    <property type="term" value="C:nuclear lamina"/>
    <property type="evidence" value="ECO:0007669"/>
    <property type="project" value="UniProtKB-SubCell"/>
</dbReference>
<evidence type="ECO:0000256" key="3">
    <source>
        <dbReference type="ARBA" id="ARBA00023015"/>
    </source>
</evidence>
<reference evidence="13 14" key="1">
    <citation type="submission" date="2022-12" db="EMBL/GenBank/DDBJ databases">
        <title>Chromosome-scale assembly of the Ensete ventricosum genome.</title>
        <authorList>
            <person name="Dussert Y."/>
            <person name="Stocks J."/>
            <person name="Wendawek A."/>
            <person name="Woldeyes F."/>
            <person name="Nichols R.A."/>
            <person name="Borrell J.S."/>
        </authorList>
    </citation>
    <scope>NUCLEOTIDE SEQUENCE [LARGE SCALE GENOMIC DNA]</scope>
    <source>
        <strain evidence="14">cv. Maze</strain>
        <tissue evidence="13">Seeds</tissue>
    </source>
</reference>
<dbReference type="Proteomes" id="UP001222027">
    <property type="component" value="Unassembled WGS sequence"/>
</dbReference>
<feature type="region of interest" description="Disordered" evidence="11">
    <location>
        <begin position="2467"/>
        <end position="2535"/>
    </location>
</feature>
<dbReference type="SMART" id="SM00761">
    <property type="entry name" value="HDAC_interact"/>
    <property type="match status" value="1"/>
</dbReference>
<evidence type="ECO:0000313" key="13">
    <source>
        <dbReference type="EMBL" id="KAJ8510438.1"/>
    </source>
</evidence>
<feature type="compositionally biased region" description="Polar residues" evidence="11">
    <location>
        <begin position="995"/>
        <end position="1004"/>
    </location>
</feature>
<dbReference type="InterPro" id="IPR040418">
    <property type="entry name" value="CRWN"/>
</dbReference>
<feature type="compositionally biased region" description="Acidic residues" evidence="11">
    <location>
        <begin position="2684"/>
        <end position="2694"/>
    </location>
</feature>
<evidence type="ECO:0000256" key="4">
    <source>
        <dbReference type="ARBA" id="ARBA00023054"/>
    </source>
</evidence>
<dbReference type="PANTHER" id="PTHR31908:SF11">
    <property type="entry name" value="PROTEIN CROWDED NUCLEI 1"/>
    <property type="match status" value="1"/>
</dbReference>
<dbReference type="FunFam" id="1.20.1160.11:FF:000001">
    <property type="entry name" value="Paired amphipathic helix protein Sin3"/>
    <property type="match status" value="1"/>
</dbReference>
<feature type="compositionally biased region" description="Polar residues" evidence="11">
    <location>
        <begin position="2511"/>
        <end position="2520"/>
    </location>
</feature>